<reference evidence="3" key="1">
    <citation type="journal article" date="2019" name="Int. J. Syst. Evol. Microbiol.">
        <title>The Global Catalogue of Microorganisms (GCM) 10K type strain sequencing project: providing services to taxonomists for standard genome sequencing and annotation.</title>
        <authorList>
            <consortium name="The Broad Institute Genomics Platform"/>
            <consortium name="The Broad Institute Genome Sequencing Center for Infectious Disease"/>
            <person name="Wu L."/>
            <person name="Ma J."/>
        </authorList>
    </citation>
    <scope>NUCLEOTIDE SEQUENCE [LARGE SCALE GENOMIC DNA]</scope>
    <source>
        <strain evidence="3">KCTC 52490</strain>
    </source>
</reference>
<dbReference type="InterPro" id="IPR025960">
    <property type="entry name" value="RVT_N"/>
</dbReference>
<proteinExistence type="predicted"/>
<evidence type="ECO:0000313" key="3">
    <source>
        <dbReference type="Proteomes" id="UP001597512"/>
    </source>
</evidence>
<comment type="caution">
    <text evidence="2">The sequence shown here is derived from an EMBL/GenBank/DDBJ whole genome shotgun (WGS) entry which is preliminary data.</text>
</comment>
<accession>A0ABW6ASV0</accession>
<dbReference type="GO" id="GO:0003964">
    <property type="term" value="F:RNA-directed DNA polymerase activity"/>
    <property type="evidence" value="ECO:0007669"/>
    <property type="project" value="UniProtKB-KW"/>
</dbReference>
<keyword evidence="3" id="KW-1185">Reference proteome</keyword>
<dbReference type="Proteomes" id="UP001597512">
    <property type="component" value="Unassembled WGS sequence"/>
</dbReference>
<gene>
    <name evidence="2" type="ORF">ACFS25_28250</name>
</gene>
<dbReference type="Pfam" id="PF13655">
    <property type="entry name" value="RVT_N"/>
    <property type="match status" value="1"/>
</dbReference>
<evidence type="ECO:0000259" key="1">
    <source>
        <dbReference type="Pfam" id="PF13655"/>
    </source>
</evidence>
<sequence length="30" mass="3858">MVDWKDIPWRKLERYVFRLQKRIFKASPHI</sequence>
<keyword evidence="2" id="KW-0548">Nucleotidyltransferase</keyword>
<organism evidence="2 3">
    <name type="scientific">Spirosoma flavum</name>
    <dbReference type="NCBI Taxonomy" id="2048557"/>
    <lineage>
        <taxon>Bacteria</taxon>
        <taxon>Pseudomonadati</taxon>
        <taxon>Bacteroidota</taxon>
        <taxon>Cytophagia</taxon>
        <taxon>Cytophagales</taxon>
        <taxon>Cytophagaceae</taxon>
        <taxon>Spirosoma</taxon>
    </lineage>
</organism>
<name>A0ABW6ASV0_9BACT</name>
<protein>
    <submittedName>
        <fullName evidence="2">Reverse transcriptase N-terminal domain-containing protein</fullName>
    </submittedName>
</protein>
<dbReference type="RefSeq" id="WP_381508025.1">
    <property type="nucleotide sequence ID" value="NZ_JBHUOM010000042.1"/>
</dbReference>
<dbReference type="EMBL" id="JBHUOM010000042">
    <property type="protein sequence ID" value="MFD2937694.1"/>
    <property type="molecule type" value="Genomic_DNA"/>
</dbReference>
<evidence type="ECO:0000313" key="2">
    <source>
        <dbReference type="EMBL" id="MFD2937694.1"/>
    </source>
</evidence>
<feature type="domain" description="Reverse transcriptase N-terminal" evidence="1">
    <location>
        <begin position="4"/>
        <end position="27"/>
    </location>
</feature>
<keyword evidence="2" id="KW-0808">Transferase</keyword>
<keyword evidence="2" id="KW-0695">RNA-directed DNA polymerase</keyword>